<gene>
    <name evidence="4" type="ORF">BDEG_24996</name>
</gene>
<evidence type="ECO:0000313" key="4">
    <source>
        <dbReference type="EMBL" id="OAJ41384.1"/>
    </source>
</evidence>
<accession>A0A177WNY3</accession>
<feature type="compositionally biased region" description="Polar residues" evidence="2">
    <location>
        <begin position="320"/>
        <end position="331"/>
    </location>
</feature>
<name>A0A177WNY3_BATDL</name>
<feature type="region of interest" description="Disordered" evidence="2">
    <location>
        <begin position="221"/>
        <end position="331"/>
    </location>
</feature>
<feature type="compositionally biased region" description="Acidic residues" evidence="2">
    <location>
        <begin position="302"/>
        <end position="319"/>
    </location>
</feature>
<dbReference type="Proteomes" id="UP000077115">
    <property type="component" value="Unassembled WGS sequence"/>
</dbReference>
<feature type="compositionally biased region" description="Acidic residues" evidence="2">
    <location>
        <begin position="229"/>
        <end position="259"/>
    </location>
</feature>
<dbReference type="AlphaFoldDB" id="A0A177WNY3"/>
<reference evidence="4 5" key="2">
    <citation type="submission" date="2016-05" db="EMBL/GenBank/DDBJ databases">
        <title>Lineage-specific infection strategies underlie the spectrum of fungal disease in amphibians.</title>
        <authorList>
            <person name="Cuomo C.A."/>
            <person name="Farrer R.A."/>
            <person name="James T."/>
            <person name="Longcore J."/>
            <person name="Birren B."/>
        </authorList>
    </citation>
    <scope>NUCLEOTIDE SEQUENCE [LARGE SCALE GENOMIC DNA]</scope>
    <source>
        <strain evidence="4 5">JEL423</strain>
    </source>
</reference>
<reference evidence="4 5" key="1">
    <citation type="submission" date="2006-10" db="EMBL/GenBank/DDBJ databases">
        <title>The Genome Sequence of Batrachochytrium dendrobatidis JEL423.</title>
        <authorList>
            <consortium name="The Broad Institute Genome Sequencing Platform"/>
            <person name="Birren B."/>
            <person name="Lander E."/>
            <person name="Galagan J."/>
            <person name="Cuomo C."/>
            <person name="Devon K."/>
            <person name="Jaffe D."/>
            <person name="Butler J."/>
            <person name="Alvarez P."/>
            <person name="Gnerre S."/>
            <person name="Grabherr M."/>
            <person name="Kleber M."/>
            <person name="Mauceli E."/>
            <person name="Brockman W."/>
            <person name="Young S."/>
            <person name="LaButti K."/>
            <person name="Sykes S."/>
            <person name="DeCaprio D."/>
            <person name="Crawford M."/>
            <person name="Koehrsen M."/>
            <person name="Engels R."/>
            <person name="Montgomery P."/>
            <person name="Pearson M."/>
            <person name="Howarth C."/>
            <person name="Larson L."/>
            <person name="White J."/>
            <person name="O'Leary S."/>
            <person name="Kodira C."/>
            <person name="Zeng Q."/>
            <person name="Yandava C."/>
            <person name="Alvarado L."/>
            <person name="Longcore J."/>
            <person name="James T."/>
        </authorList>
    </citation>
    <scope>NUCLEOTIDE SEQUENCE [LARGE SCALE GENOMIC DNA]</scope>
    <source>
        <strain evidence="4 5">JEL423</strain>
    </source>
</reference>
<dbReference type="EMBL" id="DS022305">
    <property type="protein sequence ID" value="OAJ41384.1"/>
    <property type="molecule type" value="Genomic_DNA"/>
</dbReference>
<sequence length="331" mass="37313">MKLAITVLSSILAVCSITVANPILTTATTSTESSTSTVIPSSTTSAESTPTPIFDPKEVNCDPFSSNEVVMIQTYARDRMFAKKVGKELNEKESEAIAQRNLIVRLKRRLEDLKSKPWENGGASNYGETVENLENEISRQITVYEGLKKQSDNLDSICFDVGHRVTDSETQLMNLSPRYRINTGPRHENMTLEVFLPGFTKCIVEVNSVLLDIIAKHGFKGLFPKPETDSSEPETEESPEPETEESPESDEVFSNEDATEQQNLDDFKEEYVDGRDLQNHEEVDEQDLENHEVDEQDLENHEEVDEQDLQNHEEVDEQQASDSQQIPDAQQ</sequence>
<protein>
    <submittedName>
        <fullName evidence="4">Uncharacterized protein</fullName>
    </submittedName>
</protein>
<proteinExistence type="predicted"/>
<dbReference type="VEuPathDB" id="FungiDB:BDEG_24996"/>
<feature type="compositionally biased region" description="Low complexity" evidence="2">
    <location>
        <begin position="29"/>
        <end position="52"/>
    </location>
</feature>
<feature type="signal peptide" evidence="3">
    <location>
        <begin position="1"/>
        <end position="20"/>
    </location>
</feature>
<feature type="chain" id="PRO_5008077730" evidence="3">
    <location>
        <begin position="21"/>
        <end position="331"/>
    </location>
</feature>
<evidence type="ECO:0000256" key="3">
    <source>
        <dbReference type="SAM" id="SignalP"/>
    </source>
</evidence>
<feature type="region of interest" description="Disordered" evidence="2">
    <location>
        <begin position="29"/>
        <end position="56"/>
    </location>
</feature>
<evidence type="ECO:0000256" key="2">
    <source>
        <dbReference type="SAM" id="MobiDB-lite"/>
    </source>
</evidence>
<evidence type="ECO:0000313" key="5">
    <source>
        <dbReference type="Proteomes" id="UP000077115"/>
    </source>
</evidence>
<feature type="compositionally biased region" description="Basic and acidic residues" evidence="2">
    <location>
        <begin position="288"/>
        <end position="301"/>
    </location>
</feature>
<evidence type="ECO:0000256" key="1">
    <source>
        <dbReference type="SAM" id="Coils"/>
    </source>
</evidence>
<keyword evidence="3" id="KW-0732">Signal</keyword>
<organism evidence="4 5">
    <name type="scientific">Batrachochytrium dendrobatidis (strain JEL423)</name>
    <dbReference type="NCBI Taxonomy" id="403673"/>
    <lineage>
        <taxon>Eukaryota</taxon>
        <taxon>Fungi</taxon>
        <taxon>Fungi incertae sedis</taxon>
        <taxon>Chytridiomycota</taxon>
        <taxon>Chytridiomycota incertae sedis</taxon>
        <taxon>Chytridiomycetes</taxon>
        <taxon>Rhizophydiales</taxon>
        <taxon>Rhizophydiales incertae sedis</taxon>
        <taxon>Batrachochytrium</taxon>
    </lineage>
</organism>
<feature type="coiled-coil region" evidence="1">
    <location>
        <begin position="89"/>
        <end position="150"/>
    </location>
</feature>
<keyword evidence="1" id="KW-0175">Coiled coil</keyword>
<feature type="compositionally biased region" description="Basic and acidic residues" evidence="2">
    <location>
        <begin position="265"/>
        <end position="281"/>
    </location>
</feature>